<evidence type="ECO:0000256" key="2">
    <source>
        <dbReference type="ARBA" id="ARBA00022679"/>
    </source>
</evidence>
<gene>
    <name evidence="6" type="ORF">AABB31_22955</name>
</gene>
<dbReference type="SUPFAM" id="SSF53335">
    <property type="entry name" value="S-adenosyl-L-methionine-dependent methyltransferases"/>
    <property type="match status" value="1"/>
</dbReference>
<keyword evidence="2" id="KW-0808">Transferase</keyword>
<dbReference type="InterPro" id="IPR001091">
    <property type="entry name" value="RM_Methyltransferase"/>
</dbReference>
<evidence type="ECO:0000313" key="6">
    <source>
        <dbReference type="EMBL" id="XFU26648.1"/>
    </source>
</evidence>
<reference evidence="6 7" key="2">
    <citation type="submission" date="2024-08" db="EMBL/GenBank/DDBJ databases">
        <title>Phylogenomic analyses of a clade within the roseobacter group suggest taxonomic reassignments of species of the genera Aestuariivita, Citreicella, Loktanella, Nautella, Pelagibaca, Ruegeria, Thalassobius, Thiobacimonas and Tropicibacter, and the proposal o.</title>
        <authorList>
            <person name="Jeon C.O."/>
        </authorList>
    </citation>
    <scope>NUCLEOTIDE SEQUENCE [LARGE SCALE GENOMIC DNA]</scope>
    <source>
        <strain evidence="6 7">SS1-5</strain>
    </source>
</reference>
<dbReference type="Gene3D" id="3.40.50.150">
    <property type="entry name" value="Vaccinia Virus protein VP39"/>
    <property type="match status" value="1"/>
</dbReference>
<dbReference type="EMBL" id="CP151767">
    <property type="protein sequence ID" value="XFU26648.1"/>
    <property type="molecule type" value="Genomic_DNA"/>
</dbReference>
<evidence type="ECO:0000259" key="5">
    <source>
        <dbReference type="Pfam" id="PF01555"/>
    </source>
</evidence>
<evidence type="ECO:0000256" key="3">
    <source>
        <dbReference type="ARBA" id="ARBA00047942"/>
    </source>
</evidence>
<keyword evidence="1 6" id="KW-0489">Methyltransferase</keyword>
<dbReference type="InterPro" id="IPR002941">
    <property type="entry name" value="DNA_methylase_N4/N6"/>
</dbReference>
<dbReference type="EC" id="2.1.1.-" evidence="4"/>
<dbReference type="RefSeq" id="WP_373635470.1">
    <property type="nucleotide sequence ID" value="NZ_CP151767.2"/>
</dbReference>
<evidence type="ECO:0000256" key="4">
    <source>
        <dbReference type="RuleBase" id="RU362026"/>
    </source>
</evidence>
<evidence type="ECO:0000256" key="1">
    <source>
        <dbReference type="ARBA" id="ARBA00022603"/>
    </source>
</evidence>
<proteinExistence type="inferred from homology"/>
<keyword evidence="7" id="KW-1185">Reference proteome</keyword>
<protein>
    <recommendedName>
        <fullName evidence="4">Methyltransferase</fullName>
        <ecNumber evidence="4">2.1.1.-</ecNumber>
    </recommendedName>
</protein>
<dbReference type="Proteomes" id="UP001470809">
    <property type="component" value="Chromosome"/>
</dbReference>
<organism evidence="6 7">
    <name type="scientific">Yoonia rhodophyticola</name>
    <dbReference type="NCBI Taxonomy" id="3137370"/>
    <lineage>
        <taxon>Bacteria</taxon>
        <taxon>Pseudomonadati</taxon>
        <taxon>Pseudomonadota</taxon>
        <taxon>Alphaproteobacteria</taxon>
        <taxon>Rhodobacterales</taxon>
        <taxon>Paracoccaceae</taxon>
        <taxon>Yoonia</taxon>
    </lineage>
</organism>
<dbReference type="InterPro" id="IPR029063">
    <property type="entry name" value="SAM-dependent_MTases_sf"/>
</dbReference>
<accession>A0ABZ3JCU1</accession>
<evidence type="ECO:0000313" key="7">
    <source>
        <dbReference type="Proteomes" id="UP001470809"/>
    </source>
</evidence>
<reference evidence="7" key="1">
    <citation type="submission" date="2024-04" db="EMBL/GenBank/DDBJ databases">
        <title>Phylogenomic analyses of a clade within the roseobacter group suggest taxonomic reassignments of species of the genera Aestuariivita, Citreicella, Loktanella, Nautella, Pelagibaca, Ruegeria, Thalassobius, Thiobacimonas and Tropicibacter, and the proposal o.</title>
        <authorList>
            <person name="Jeon C.O."/>
        </authorList>
    </citation>
    <scope>NUCLEOTIDE SEQUENCE [LARGE SCALE GENOMIC DNA]</scope>
    <source>
        <strain evidence="7">SS1-5</strain>
    </source>
</reference>
<sequence>MIRVINMNDLSPDLGLKSGFSKRFIEAARDQARVKGLTHEFYRYPARFSPSFVRGAIEAFSNPGDWVVDPFAGGGTTLVEAMAMGRNALGIDISSLSSFLCEAKTQIMDDQDISAYRRWMECIETTINMHSPSERHDGYADAGYYRNLDGPEFWRLRKAIEQALSSVERLRRKRSGILARCVVLRTSQWALDSRKTRPSVTAFKAQMHKQAGIMLGAALEFRDQINSLDLQSPPKAISLNRTTAGAENEKAVAQACPPKLIVTSPPYPGIHVLYHRWQVDGRKEAPAPFWIAGKLDGAGSSHYTLGDRKNPGLQSYFDNLKATFSSVAAMADEDTTIVQMVAFSKPEWQLPKYLEVMEECGLEEHRPWDMPIEEEDGRLWRNVPNRRWHAHQKSRAPGAREVVLIHRKGRA</sequence>
<comment type="catalytic activity">
    <reaction evidence="3">
        <text>a 2'-deoxyadenosine in DNA + S-adenosyl-L-methionine = an N(6)-methyl-2'-deoxyadenosine in DNA + S-adenosyl-L-homocysteine + H(+)</text>
        <dbReference type="Rhea" id="RHEA:15197"/>
        <dbReference type="Rhea" id="RHEA-COMP:12418"/>
        <dbReference type="Rhea" id="RHEA-COMP:12419"/>
        <dbReference type="ChEBI" id="CHEBI:15378"/>
        <dbReference type="ChEBI" id="CHEBI:57856"/>
        <dbReference type="ChEBI" id="CHEBI:59789"/>
        <dbReference type="ChEBI" id="CHEBI:90615"/>
        <dbReference type="ChEBI" id="CHEBI:90616"/>
        <dbReference type="EC" id="2.1.1.72"/>
    </reaction>
</comment>
<dbReference type="Pfam" id="PF01555">
    <property type="entry name" value="N6_N4_Mtase"/>
    <property type="match status" value="1"/>
</dbReference>
<dbReference type="GO" id="GO:0032259">
    <property type="term" value="P:methylation"/>
    <property type="evidence" value="ECO:0007669"/>
    <property type="project" value="UniProtKB-KW"/>
</dbReference>
<dbReference type="PRINTS" id="PR00508">
    <property type="entry name" value="S21N4MTFRASE"/>
</dbReference>
<dbReference type="GO" id="GO:0008168">
    <property type="term" value="F:methyltransferase activity"/>
    <property type="evidence" value="ECO:0007669"/>
    <property type="project" value="UniProtKB-KW"/>
</dbReference>
<feature type="domain" description="DNA methylase N-4/N-6" evidence="5">
    <location>
        <begin position="42"/>
        <end position="94"/>
    </location>
</feature>
<name>A0ABZ3JCU1_9RHOB</name>
<comment type="similarity">
    <text evidence="4">Belongs to the N(4)/N(6)-methyltransferase family.</text>
</comment>